<sequence length="342" mass="39668">MDFDQTQYSPVTESPSSQDSNGFAPGKVDLEKISELSAQKKRSEPAKLPAQKKRAKQSKSLSPEEHSERIRLEEEIKNVLEQCSNLHYQCDNLHYRLGELLDPIRKHKLHRSTHGTRFHRYCQDTHGIGSRHADNCIQHFNIKNDMDKMRIVHCQNHPDETSSIILPTNLEQTKALGKLKSPKMQWEVWKKSVEVANGKIPSASDVKKIIEEYFSEPIPKDWQMDDVFILKELKGEKKKYNGSYCFAKELKDRTVTVESQNSTLTVNSNHLKKIDLPNAKQQLQQNWERLERIQENVELRKEPKVAELVERIGKQITFSSLEENILTCIEKYCEVTESESEL</sequence>
<dbReference type="Proteomes" id="UP000282574">
    <property type="component" value="Unassembled WGS sequence"/>
</dbReference>
<name>A0AB37U8T0_9CYAN</name>
<comment type="caution">
    <text evidence="2">The sequence shown here is derived from an EMBL/GenBank/DDBJ whole genome shotgun (WGS) entry which is preliminary data.</text>
</comment>
<organism evidence="2 3">
    <name type="scientific">Chroococcidiopsis cubana SAG 39.79</name>
    <dbReference type="NCBI Taxonomy" id="388085"/>
    <lineage>
        <taxon>Bacteria</taxon>
        <taxon>Bacillati</taxon>
        <taxon>Cyanobacteriota</taxon>
        <taxon>Cyanophyceae</taxon>
        <taxon>Chroococcidiopsidales</taxon>
        <taxon>Chroococcidiopsidaceae</taxon>
        <taxon>Chroococcidiopsis</taxon>
    </lineage>
</organism>
<evidence type="ECO:0000256" key="1">
    <source>
        <dbReference type="SAM" id="MobiDB-lite"/>
    </source>
</evidence>
<accession>A0AB37U8T0</accession>
<evidence type="ECO:0000313" key="2">
    <source>
        <dbReference type="EMBL" id="RUT00681.1"/>
    </source>
</evidence>
<reference evidence="2 3" key="1">
    <citation type="journal article" date="2019" name="Genome Biol. Evol.">
        <title>Day and night: Metabolic profiles and evolutionary relationships of six axenic non-marine cyanobacteria.</title>
        <authorList>
            <person name="Will S.E."/>
            <person name="Henke P."/>
            <person name="Boedeker C."/>
            <person name="Huang S."/>
            <person name="Brinkmann H."/>
            <person name="Rohde M."/>
            <person name="Jarek M."/>
            <person name="Friedl T."/>
            <person name="Seufert S."/>
            <person name="Schumacher M."/>
            <person name="Overmann J."/>
            <person name="Neumann-Schaal M."/>
            <person name="Petersen J."/>
        </authorList>
    </citation>
    <scope>NUCLEOTIDE SEQUENCE [LARGE SCALE GENOMIC DNA]</scope>
    <source>
        <strain evidence="2 3">SAG 39.79</strain>
    </source>
</reference>
<gene>
    <name evidence="2" type="ORF">DSM107010_67330</name>
</gene>
<keyword evidence="3" id="KW-1185">Reference proteome</keyword>
<evidence type="ECO:0000313" key="3">
    <source>
        <dbReference type="Proteomes" id="UP000282574"/>
    </source>
</evidence>
<protein>
    <submittedName>
        <fullName evidence="2">Uncharacterized protein</fullName>
    </submittedName>
</protein>
<feature type="region of interest" description="Disordered" evidence="1">
    <location>
        <begin position="1"/>
        <end position="69"/>
    </location>
</feature>
<dbReference type="EMBL" id="RSCK01000141">
    <property type="protein sequence ID" value="RUT00681.1"/>
    <property type="molecule type" value="Genomic_DNA"/>
</dbReference>
<dbReference type="RefSeq" id="WP_127025129.1">
    <property type="nucleotide sequence ID" value="NZ_JAVKZF010000004.1"/>
</dbReference>
<feature type="compositionally biased region" description="Polar residues" evidence="1">
    <location>
        <begin position="1"/>
        <end position="21"/>
    </location>
</feature>
<proteinExistence type="predicted"/>
<dbReference type="AlphaFoldDB" id="A0AB37U8T0"/>